<organism evidence="1 2">
    <name type="scientific">Bacillus zhangzhouensis</name>
    <dbReference type="NCBI Taxonomy" id="1178540"/>
    <lineage>
        <taxon>Bacteria</taxon>
        <taxon>Bacillati</taxon>
        <taxon>Bacillota</taxon>
        <taxon>Bacilli</taxon>
        <taxon>Bacillales</taxon>
        <taxon>Bacillaceae</taxon>
        <taxon>Bacillus</taxon>
    </lineage>
</organism>
<dbReference type="EMBL" id="JOTP01000028">
    <property type="protein sequence ID" value="KEP25264.1"/>
    <property type="molecule type" value="Genomic_DNA"/>
</dbReference>
<sequence length="71" mass="8032">MLKSYYFIHSKDDHGQYVVHTEDCAFLGDASSRTLIGLHMNGESAIEEAKKMTNDTDFNGCFYCAYSSHTK</sequence>
<proteinExistence type="predicted"/>
<dbReference type="AlphaFoldDB" id="A0A081L7N8"/>
<accession>A0A081L7N8</accession>
<dbReference type="Proteomes" id="UP000028091">
    <property type="component" value="Unassembled WGS sequence"/>
</dbReference>
<evidence type="ECO:0000313" key="2">
    <source>
        <dbReference type="Proteomes" id="UP000028091"/>
    </source>
</evidence>
<protein>
    <submittedName>
        <fullName evidence="1">Uncharacterized protein</fullName>
    </submittedName>
</protein>
<dbReference type="OrthoDB" id="47198at2"/>
<keyword evidence="2" id="KW-1185">Reference proteome</keyword>
<name>A0A081L7N8_9BACI</name>
<comment type="caution">
    <text evidence="1">The sequence shown here is derived from an EMBL/GenBank/DDBJ whole genome shotgun (WGS) entry which is preliminary data.</text>
</comment>
<evidence type="ECO:0000313" key="1">
    <source>
        <dbReference type="EMBL" id="KEP25264.1"/>
    </source>
</evidence>
<reference evidence="1 2" key="1">
    <citation type="submission" date="2012-09" db="EMBL/GenBank/DDBJ databases">
        <title>Genome Sequence of Bacillus sp. DW5-4.</title>
        <authorList>
            <person name="Lai Q."/>
            <person name="Liu Y."/>
            <person name="Shao Z."/>
        </authorList>
    </citation>
    <scope>NUCLEOTIDE SEQUENCE [LARGE SCALE GENOMIC DNA]</scope>
    <source>
        <strain evidence="1 2">DW5-4</strain>
    </source>
</reference>
<dbReference type="eggNOG" id="ENOG5030G76">
    <property type="taxonomic scope" value="Bacteria"/>
</dbReference>
<dbReference type="RefSeq" id="WP_034324450.1">
    <property type="nucleotide sequence ID" value="NZ_JALPZN010000004.1"/>
</dbReference>
<gene>
    <name evidence="1" type="ORF">BA70_10055</name>
</gene>